<dbReference type="PANTHER" id="PTHR10337:SF6">
    <property type="entry name" value="CENTROSOMAL PROTEIN OF 152 KDA"/>
    <property type="match status" value="1"/>
</dbReference>
<feature type="non-terminal residue" evidence="2">
    <location>
        <position position="462"/>
    </location>
</feature>
<organism evidence="2 3">
    <name type="scientific">Staurois parvus</name>
    <dbReference type="NCBI Taxonomy" id="386267"/>
    <lineage>
        <taxon>Eukaryota</taxon>
        <taxon>Metazoa</taxon>
        <taxon>Chordata</taxon>
        <taxon>Craniata</taxon>
        <taxon>Vertebrata</taxon>
        <taxon>Euteleostomi</taxon>
        <taxon>Amphibia</taxon>
        <taxon>Batrachia</taxon>
        <taxon>Anura</taxon>
        <taxon>Neobatrachia</taxon>
        <taxon>Ranoidea</taxon>
        <taxon>Ranidae</taxon>
        <taxon>Staurois</taxon>
    </lineage>
</organism>
<feature type="non-terminal residue" evidence="2">
    <location>
        <position position="1"/>
    </location>
</feature>
<proteinExistence type="predicted"/>
<protein>
    <submittedName>
        <fullName evidence="2">Uncharacterized protein</fullName>
    </submittedName>
</protein>
<keyword evidence="3" id="KW-1185">Reference proteome</keyword>
<evidence type="ECO:0000313" key="2">
    <source>
        <dbReference type="EMBL" id="CAI9602298.1"/>
    </source>
</evidence>
<feature type="coiled-coil region" evidence="1">
    <location>
        <begin position="1"/>
        <end position="56"/>
    </location>
</feature>
<evidence type="ECO:0000313" key="3">
    <source>
        <dbReference type="Proteomes" id="UP001162483"/>
    </source>
</evidence>
<dbReference type="EMBL" id="CATNWA010017669">
    <property type="protein sequence ID" value="CAI9602298.1"/>
    <property type="molecule type" value="Genomic_DNA"/>
</dbReference>
<keyword evidence="1" id="KW-0175">Coiled coil</keyword>
<reference evidence="2" key="1">
    <citation type="submission" date="2023-05" db="EMBL/GenBank/DDBJ databases">
        <authorList>
            <person name="Stuckert A."/>
        </authorList>
    </citation>
    <scope>NUCLEOTIDE SEQUENCE</scope>
</reference>
<name>A0ABN9G456_9NEOB</name>
<evidence type="ECO:0000256" key="1">
    <source>
        <dbReference type="SAM" id="Coils"/>
    </source>
</evidence>
<accession>A0ABN9G456</accession>
<comment type="caution">
    <text evidence="2">The sequence shown here is derived from an EMBL/GenBank/DDBJ whole genome shotgun (WGS) entry which is preliminary data.</text>
</comment>
<sequence>TGQESQEIQRLTDENQKLQQEVEKHLLHIEELTASEEKLKAANQQLCSEMRQMIQEFDKDKKESIERCERTYEQHHEDIRNHLRMELGEKLEAEKVQLCQTYEAKISQLQSQMTELSIEMTAVQECYIAVCKEKDTLEDTIRESMKKEFQLNEEKVTAIKIQDIENQWKHKLDNALKHAKETLMQSLADCAVQTEQSLFAQTALETEQLEDLKIKLGNAVIEKEKAVQKACMELEIKHREDISSQVELALIKGHARWLQELTSLSEYKANLQLEKEKWEKLNILNVEKQISDAVAAAEEKWKLESEKSEQRFKHKECEEKMAALQRELDLKAEEFEAQMKVELGKARAQWNKEKQEEVQAIRAQNEKDFRTFLDDHRTKISDVLYTAKADFEKQKNEQLAQKEAEMTERFNRSLKLQISEESKRLLDHDNEILSEIENLMSEIHEELVEKCKRDEHSSLATS</sequence>
<gene>
    <name evidence="2" type="ORF">SPARVUS_LOCUS13113447</name>
</gene>
<dbReference type="PANTHER" id="PTHR10337">
    <property type="entry name" value="SHC TRANSFORMING PROTEIN"/>
    <property type="match status" value="1"/>
</dbReference>
<dbReference type="InterPro" id="IPR051235">
    <property type="entry name" value="CEP152/SHC-Transforming"/>
</dbReference>
<dbReference type="Proteomes" id="UP001162483">
    <property type="component" value="Unassembled WGS sequence"/>
</dbReference>
<feature type="coiled-coil region" evidence="1">
    <location>
        <begin position="307"/>
        <end position="334"/>
    </location>
</feature>